<evidence type="ECO:0000259" key="1">
    <source>
        <dbReference type="Pfam" id="PF00497"/>
    </source>
</evidence>
<reference evidence="3" key="1">
    <citation type="submission" date="2016-11" db="EMBL/GenBank/DDBJ databases">
        <authorList>
            <person name="Varghese N."/>
            <person name="Submissions S."/>
        </authorList>
    </citation>
    <scope>NUCLEOTIDE SEQUENCE [LARGE SCALE GENOMIC DNA]</scope>
    <source>
        <strain evidence="3">DSM 17456</strain>
    </source>
</reference>
<dbReference type="AlphaFoldDB" id="A0A1N6DJL0"/>
<sequence>MQLRFRVFLAVIAIYITHLSLRPLPAYSNQVQFITEEVPPIAYTHNGILTGYNIDLVRYIWKQMHIPEHKVKVQPWARSIKYFNTKTPTCLFPVVLTKQRRATYRSVATPFSFKIVLFTLKKNANQFTSSFQLKNARICVTKTSSILHLLREGGYSDDNFEYGTSFANTVIKFHKERAPLLVGSIPSVVHNYRQIGGNTSDLHIVSVIKTVPNGFLFNDAVPQSFIDNFQKAMDQFTYTDETKTIYDKARYYYNPTQ</sequence>
<dbReference type="OrthoDB" id="5453670at2"/>
<accession>A0A1N6DJL0</accession>
<evidence type="ECO:0000313" key="3">
    <source>
        <dbReference type="Proteomes" id="UP000184694"/>
    </source>
</evidence>
<protein>
    <submittedName>
        <fullName evidence="2">ABC-type amino acid transport substrate-binding protein</fullName>
    </submittedName>
</protein>
<evidence type="ECO:0000313" key="2">
    <source>
        <dbReference type="EMBL" id="SIN70916.1"/>
    </source>
</evidence>
<dbReference type="Pfam" id="PF00497">
    <property type="entry name" value="SBP_bac_3"/>
    <property type="match status" value="1"/>
</dbReference>
<feature type="domain" description="Solute-binding protein family 3/N-terminal" evidence="1">
    <location>
        <begin position="35"/>
        <end position="248"/>
    </location>
</feature>
<dbReference type="Gene3D" id="3.40.190.10">
    <property type="entry name" value="Periplasmic binding protein-like II"/>
    <property type="match status" value="2"/>
</dbReference>
<dbReference type="PANTHER" id="PTHR38834:SF3">
    <property type="entry name" value="SOLUTE-BINDING PROTEIN FAMILY 3_N-TERMINAL DOMAIN-CONTAINING PROTEIN"/>
    <property type="match status" value="1"/>
</dbReference>
<dbReference type="Proteomes" id="UP000184694">
    <property type="component" value="Unassembled WGS sequence"/>
</dbReference>
<proteinExistence type="predicted"/>
<name>A0A1N6DJL0_9BACT</name>
<dbReference type="STRING" id="1121457.SAMN02745161_0211"/>
<keyword evidence="3" id="KW-1185">Reference proteome</keyword>
<dbReference type="RefSeq" id="WP_074215116.1">
    <property type="nucleotide sequence ID" value="NZ_FSRG01000003.1"/>
</dbReference>
<dbReference type="EMBL" id="FSRG01000003">
    <property type="protein sequence ID" value="SIN70916.1"/>
    <property type="molecule type" value="Genomic_DNA"/>
</dbReference>
<gene>
    <name evidence="2" type="ORF">SAMN02745161_0211</name>
</gene>
<organism evidence="2 3">
    <name type="scientific">Halodesulfovibrio marinisediminis DSM 17456</name>
    <dbReference type="NCBI Taxonomy" id="1121457"/>
    <lineage>
        <taxon>Bacteria</taxon>
        <taxon>Pseudomonadati</taxon>
        <taxon>Thermodesulfobacteriota</taxon>
        <taxon>Desulfovibrionia</taxon>
        <taxon>Desulfovibrionales</taxon>
        <taxon>Desulfovibrionaceae</taxon>
        <taxon>Halodesulfovibrio</taxon>
    </lineage>
</organism>
<dbReference type="InterPro" id="IPR001638">
    <property type="entry name" value="Solute-binding_3/MltF_N"/>
</dbReference>
<dbReference type="PANTHER" id="PTHR38834">
    <property type="entry name" value="PERIPLASMIC SUBSTRATE BINDING PROTEIN FAMILY 3"/>
    <property type="match status" value="1"/>
</dbReference>
<dbReference type="SUPFAM" id="SSF53850">
    <property type="entry name" value="Periplasmic binding protein-like II"/>
    <property type="match status" value="1"/>
</dbReference>